<organism evidence="1">
    <name type="scientific">Oryza nivara</name>
    <name type="common">Indian wild rice</name>
    <name type="synonym">Oryza sativa f. spontanea</name>
    <dbReference type="NCBI Taxonomy" id="4536"/>
    <lineage>
        <taxon>Eukaryota</taxon>
        <taxon>Viridiplantae</taxon>
        <taxon>Streptophyta</taxon>
        <taxon>Embryophyta</taxon>
        <taxon>Tracheophyta</taxon>
        <taxon>Spermatophyta</taxon>
        <taxon>Magnoliopsida</taxon>
        <taxon>Liliopsida</taxon>
        <taxon>Poales</taxon>
        <taxon>Poaceae</taxon>
        <taxon>BOP clade</taxon>
        <taxon>Oryzoideae</taxon>
        <taxon>Oryzeae</taxon>
        <taxon>Oryzinae</taxon>
        <taxon>Oryza</taxon>
    </lineage>
</organism>
<dbReference type="Gramene" id="ONIVA03G17570.1">
    <property type="protein sequence ID" value="ONIVA03G17570.1"/>
    <property type="gene ID" value="ONIVA03G17570"/>
</dbReference>
<sequence>MGKLYPSIDGAHLAVTHFTVHDHHRVVLQSDPIAPTHRSTPIGTRNLYKTFLHRKLFAKVITS</sequence>
<evidence type="ECO:0000313" key="2">
    <source>
        <dbReference type="Proteomes" id="UP000006591"/>
    </source>
</evidence>
<protein>
    <submittedName>
        <fullName evidence="1">Uncharacterized protein</fullName>
    </submittedName>
</protein>
<dbReference type="EnsemblPlants" id="ONIVA03G17570.1">
    <property type="protein sequence ID" value="ONIVA03G17570.1"/>
    <property type="gene ID" value="ONIVA03G17570"/>
</dbReference>
<dbReference type="AlphaFoldDB" id="A0A0E0GM35"/>
<name>A0A0E0GM35_ORYNI</name>
<keyword evidence="2" id="KW-1185">Reference proteome</keyword>
<accession>A0A0E0GM35</accession>
<dbReference type="Proteomes" id="UP000006591">
    <property type="component" value="Chromosome 3"/>
</dbReference>
<reference evidence="1" key="2">
    <citation type="submission" date="2018-04" db="EMBL/GenBank/DDBJ databases">
        <title>OnivRS2 (Oryza nivara Reference Sequence Version 2).</title>
        <authorList>
            <person name="Zhang J."/>
            <person name="Kudrna D."/>
            <person name="Lee S."/>
            <person name="Talag J."/>
            <person name="Rajasekar S."/>
            <person name="Welchert J."/>
            <person name="Hsing Y.-I."/>
            <person name="Wing R.A."/>
        </authorList>
    </citation>
    <scope>NUCLEOTIDE SEQUENCE [LARGE SCALE GENOMIC DNA]</scope>
    <source>
        <strain evidence="1">SL10</strain>
    </source>
</reference>
<proteinExistence type="predicted"/>
<reference evidence="1" key="1">
    <citation type="submission" date="2015-04" db="UniProtKB">
        <authorList>
            <consortium name="EnsemblPlants"/>
        </authorList>
    </citation>
    <scope>IDENTIFICATION</scope>
    <source>
        <strain evidence="1">SL10</strain>
    </source>
</reference>
<evidence type="ECO:0000313" key="1">
    <source>
        <dbReference type="EnsemblPlants" id="ONIVA03G17570.1"/>
    </source>
</evidence>
<dbReference type="HOGENOM" id="CLU_2889694_0_0_1"/>